<proteinExistence type="predicted"/>
<protein>
    <submittedName>
        <fullName evidence="1">Nucleoside deoxyribosyltransferase</fullName>
        <ecNumber evidence="1">2.4.2.6</ecNumber>
    </submittedName>
</protein>
<organism evidence="1 2">
    <name type="scientific">Catellicoccus marimammalium M35/04/3</name>
    <dbReference type="NCBI Taxonomy" id="1234409"/>
    <lineage>
        <taxon>Bacteria</taxon>
        <taxon>Bacillati</taxon>
        <taxon>Bacillota</taxon>
        <taxon>Bacilli</taxon>
        <taxon>Lactobacillales</taxon>
        <taxon>Enterococcaceae</taxon>
        <taxon>Catellicoccus</taxon>
    </lineage>
</organism>
<dbReference type="eggNOG" id="COG3613">
    <property type="taxonomic scope" value="Bacteria"/>
</dbReference>
<dbReference type="GO" id="GO:0050144">
    <property type="term" value="F:nucleoside deoxyribosyltransferase activity"/>
    <property type="evidence" value="ECO:0007669"/>
    <property type="project" value="UniProtKB-EC"/>
</dbReference>
<dbReference type="Proteomes" id="UP000016057">
    <property type="component" value="Unassembled WGS sequence"/>
</dbReference>
<keyword evidence="1" id="KW-0808">Transferase</keyword>
<keyword evidence="1" id="KW-0328">Glycosyltransferase</keyword>
<dbReference type="EC" id="2.4.2.6" evidence="1"/>
<dbReference type="InterPro" id="IPR051239">
    <property type="entry name" value="2'-dNMP_N-hydrolase"/>
</dbReference>
<comment type="caution">
    <text evidence="1">The sequence shown here is derived from an EMBL/GenBank/DDBJ whole genome shotgun (WGS) entry which is preliminary data.</text>
</comment>
<dbReference type="Pfam" id="PF05014">
    <property type="entry name" value="Nuc_deoxyrib_tr"/>
    <property type="match status" value="1"/>
</dbReference>
<keyword evidence="2" id="KW-1185">Reference proteome</keyword>
<dbReference type="GO" id="GO:0070694">
    <property type="term" value="F:5-hydroxymethyl-dUMP N-hydrolase activity"/>
    <property type="evidence" value="ECO:0007669"/>
    <property type="project" value="TreeGrafter"/>
</dbReference>
<reference evidence="1 2" key="1">
    <citation type="journal article" date="2013" name="Genome Announc.">
        <title>Draft Genome Sequence of Catellicoccus marimammalium, a Novel Species Commonly Found in Gull Feces.</title>
        <authorList>
            <person name="Weigand M.R."/>
            <person name="Ryu H."/>
            <person name="Bozcek L."/>
            <person name="Konstantinidis K.T."/>
            <person name="Santo Domingo J.W."/>
        </authorList>
    </citation>
    <scope>NUCLEOTIDE SEQUENCE [LARGE SCALE GENOMIC DNA]</scope>
    <source>
        <strain evidence="1 2">M35/04/3</strain>
    </source>
</reference>
<evidence type="ECO:0000313" key="2">
    <source>
        <dbReference type="Proteomes" id="UP000016057"/>
    </source>
</evidence>
<dbReference type="STRING" id="1234409.C683_0752"/>
<name>K8ZPB6_9ENTE</name>
<dbReference type="Gene3D" id="3.40.50.450">
    <property type="match status" value="1"/>
</dbReference>
<dbReference type="OrthoDB" id="397706at2"/>
<dbReference type="EMBL" id="AMYT01000017">
    <property type="protein sequence ID" value="EKU27421.1"/>
    <property type="molecule type" value="Genomic_DNA"/>
</dbReference>
<gene>
    <name evidence="1" type="ORF">C683_0752</name>
</gene>
<accession>K8ZPB6</accession>
<dbReference type="PANTHER" id="PTHR15364">
    <property type="entry name" value="2'-DEOXYNUCLEOSIDE 5'-PHOSPHATE N-HYDROLASE 1"/>
    <property type="match status" value="1"/>
</dbReference>
<evidence type="ECO:0000313" key="1">
    <source>
        <dbReference type="EMBL" id="EKU27421.1"/>
    </source>
</evidence>
<dbReference type="SUPFAM" id="SSF52309">
    <property type="entry name" value="N-(deoxy)ribosyltransferase-like"/>
    <property type="match status" value="1"/>
</dbReference>
<dbReference type="InterPro" id="IPR007710">
    <property type="entry name" value="Nucleoside_deoxyribTrfase"/>
</dbReference>
<dbReference type="RefSeq" id="WP_009490171.1">
    <property type="nucleotide sequence ID" value="NZ_AMYT01000017.1"/>
</dbReference>
<dbReference type="AlphaFoldDB" id="K8ZPB6"/>
<sequence length="156" mass="17666">MRKNHIYLAGPFFNEQQCRILDAVQEALQKNATVGEIFSPSKWQGAKDLAFGSTEWKQKTFLADIRQIDRCDAVVAIADYTVLEGETLPDSGTTFEMGYAYATNKPLIIVHAEDMNKLNLMLLEAQTSIQSIDTLANYDFNTLHPNIEMEQKLEVF</sequence>
<dbReference type="GO" id="GO:0009159">
    <property type="term" value="P:deoxyribonucleoside monophosphate catabolic process"/>
    <property type="evidence" value="ECO:0007669"/>
    <property type="project" value="TreeGrafter"/>
</dbReference>
<dbReference type="PANTHER" id="PTHR15364:SF0">
    <property type="entry name" value="2'-DEOXYNUCLEOSIDE 5'-PHOSPHATE N-HYDROLASE 1"/>
    <property type="match status" value="1"/>
</dbReference>